<protein>
    <submittedName>
        <fullName evidence="1">Iron-containing redox enzyme family protein</fullName>
    </submittedName>
</protein>
<dbReference type="SMART" id="SM01236">
    <property type="entry name" value="Haem_oxygenase_2"/>
    <property type="match status" value="1"/>
</dbReference>
<dbReference type="EMBL" id="BAAAZH010000010">
    <property type="protein sequence ID" value="GAA4114560.1"/>
    <property type="molecule type" value="Genomic_DNA"/>
</dbReference>
<proteinExistence type="predicted"/>
<dbReference type="RefSeq" id="WP_344732437.1">
    <property type="nucleotide sequence ID" value="NZ_BAAAZH010000010.1"/>
</dbReference>
<dbReference type="Proteomes" id="UP001501495">
    <property type="component" value="Unassembled WGS sequence"/>
</dbReference>
<comment type="caution">
    <text evidence="1">The sequence shown here is derived from an EMBL/GenBank/DDBJ whole genome shotgun (WGS) entry which is preliminary data.</text>
</comment>
<reference evidence="2" key="1">
    <citation type="journal article" date="2019" name="Int. J. Syst. Evol. Microbiol.">
        <title>The Global Catalogue of Microorganisms (GCM) 10K type strain sequencing project: providing services to taxonomists for standard genome sequencing and annotation.</title>
        <authorList>
            <consortium name="The Broad Institute Genomics Platform"/>
            <consortium name="The Broad Institute Genome Sequencing Center for Infectious Disease"/>
            <person name="Wu L."/>
            <person name="Ma J."/>
        </authorList>
    </citation>
    <scope>NUCLEOTIDE SEQUENCE [LARGE SCALE GENOMIC DNA]</scope>
    <source>
        <strain evidence="2">JCM 16703</strain>
    </source>
</reference>
<name>A0ABP7XFZ2_9ACTN</name>
<evidence type="ECO:0000313" key="1">
    <source>
        <dbReference type="EMBL" id="GAA4114560.1"/>
    </source>
</evidence>
<dbReference type="Pfam" id="PF14518">
    <property type="entry name" value="Haem_oxygenas_2"/>
    <property type="match status" value="1"/>
</dbReference>
<organism evidence="1 2">
    <name type="scientific">Nocardioides fonticola</name>
    <dbReference type="NCBI Taxonomy" id="450363"/>
    <lineage>
        <taxon>Bacteria</taxon>
        <taxon>Bacillati</taxon>
        <taxon>Actinomycetota</taxon>
        <taxon>Actinomycetes</taxon>
        <taxon>Propionibacteriales</taxon>
        <taxon>Nocardioidaceae</taxon>
        <taxon>Nocardioides</taxon>
    </lineage>
</organism>
<evidence type="ECO:0000313" key="2">
    <source>
        <dbReference type="Proteomes" id="UP001501495"/>
    </source>
</evidence>
<dbReference type="SUPFAM" id="SSF48613">
    <property type="entry name" value="Heme oxygenase-like"/>
    <property type="match status" value="1"/>
</dbReference>
<sequence length="332" mass="36926">MRLPKPRGRLGVEVFDRLVEMPRQLPADEEVRAADPEDAASVLWVLHELSYRGFEDVADDAASDPESDPEVARVRRVLERDLEARLRSRWDAERRSRAEMGVEPGAADDVVAALIELIETHEGPSMARFVQSRADAEQARELLRMRSIYHLKEADPTAWLVPRLPTRAKAALAEIQYDEYGGGRPERLHHALFASGLEGAGLRSEYGAYLDEAPLEVLEQNNAVSLFGMRRRLRGAAAGHFAAFEATSSVPSRRLAQGLARLGLGEAVVGYYREHVEADSVHDQLALRFVCAALVEEQPELRDDVLFGAFTCLDLEARFAAAQFDRWGVEGA</sequence>
<dbReference type="InterPro" id="IPR016084">
    <property type="entry name" value="Haem_Oase-like_multi-hlx"/>
</dbReference>
<accession>A0ABP7XFZ2</accession>
<keyword evidence="2" id="KW-1185">Reference proteome</keyword>
<gene>
    <name evidence="1" type="ORF">GCM10022215_12720</name>
</gene>
<dbReference type="Gene3D" id="1.20.910.10">
    <property type="entry name" value="Heme oxygenase-like"/>
    <property type="match status" value="1"/>
</dbReference>